<evidence type="ECO:0000313" key="6">
    <source>
        <dbReference type="Proteomes" id="UP000184440"/>
    </source>
</evidence>
<dbReference type="OrthoDB" id="9803968at2"/>
<dbReference type="InterPro" id="IPR000873">
    <property type="entry name" value="AMP-dep_synth/lig_dom"/>
</dbReference>
<dbReference type="InterPro" id="IPR042099">
    <property type="entry name" value="ANL_N_sf"/>
</dbReference>
<feature type="domain" description="AMP-dependent synthetase/ligase" evidence="3">
    <location>
        <begin position="12"/>
        <end position="368"/>
    </location>
</feature>
<dbReference type="AlphaFoldDB" id="A0A1M7PJC8"/>
<protein>
    <submittedName>
        <fullName evidence="5">Acyl-CoA synthetase (AMP-forming)/AMP-acid ligase II</fullName>
    </submittedName>
</protein>
<keyword evidence="6" id="KW-1185">Reference proteome</keyword>
<dbReference type="Gene3D" id="3.30.300.30">
    <property type="match status" value="1"/>
</dbReference>
<dbReference type="Pfam" id="PF00501">
    <property type="entry name" value="AMP-binding"/>
    <property type="match status" value="1"/>
</dbReference>
<evidence type="ECO:0000313" key="5">
    <source>
        <dbReference type="EMBL" id="SHN17217.1"/>
    </source>
</evidence>
<feature type="domain" description="AMP-binding enzyme C-terminal" evidence="4">
    <location>
        <begin position="411"/>
        <end position="484"/>
    </location>
</feature>
<dbReference type="CDD" id="cd04433">
    <property type="entry name" value="AFD_class_I"/>
    <property type="match status" value="1"/>
</dbReference>
<dbReference type="Pfam" id="PF13193">
    <property type="entry name" value="AMP-binding_C"/>
    <property type="match status" value="1"/>
</dbReference>
<proteinExistence type="inferred from homology"/>
<evidence type="ECO:0000256" key="1">
    <source>
        <dbReference type="ARBA" id="ARBA00006432"/>
    </source>
</evidence>
<evidence type="ECO:0000256" key="2">
    <source>
        <dbReference type="ARBA" id="ARBA00022598"/>
    </source>
</evidence>
<dbReference type="GO" id="GO:0006631">
    <property type="term" value="P:fatty acid metabolic process"/>
    <property type="evidence" value="ECO:0007669"/>
    <property type="project" value="TreeGrafter"/>
</dbReference>
<keyword evidence="2 5" id="KW-0436">Ligase</keyword>
<dbReference type="Proteomes" id="UP000184440">
    <property type="component" value="Unassembled WGS sequence"/>
</dbReference>
<sequence length="503" mass="52935">MAIQERLAGLLAQAAPATVAVVHSDTAWTWGQLSTLSQKLNGILNAVALGAGARVGVVLENRPQFAAVATSLLSTDRCLTTLSPLQPPERLCADIDASALPVVVASATTLALPGVRDAIVRHGRIIVLGWDGTCAMEPVEPILATDRPTAPGVAIEMLTSGTTGKPKRVQLTYGQLATSIGSARMPGKVDGNGKIVLGTGATIVSTPMVHIGGLWGVITSIYAGRRTVLLDRFTVPEWVDAVDTHKPRAAGLVPAAMQMLIDADVPPHRLASLQVVTSGTAPCPPALADTMLERYGIRVLMTYGATEFSGAVAGWTKADHVQWWPAKQGAAGRAFPGVSLRVVTDQGAELPVGSSGILEIRTAQAANGGREWVRTSDLARIDHDGFLWIEGRADDAIIRGGFKVHPAVVKAALERHPAVREAAVVGVPHERLGSVPIAAVIPRADVDRPTSDVLITACRETLTPYEVPTRITILDEFPRTAAMKVDRVRLLEVLGAPPQPVAG</sequence>
<evidence type="ECO:0000259" key="4">
    <source>
        <dbReference type="Pfam" id="PF13193"/>
    </source>
</evidence>
<dbReference type="STRING" id="134849.SAMN05443668_103415"/>
<dbReference type="RefSeq" id="WP_073256365.1">
    <property type="nucleotide sequence ID" value="NZ_FRCS01000003.1"/>
</dbReference>
<accession>A0A1M7PJC8</accession>
<dbReference type="InterPro" id="IPR025110">
    <property type="entry name" value="AMP-bd_C"/>
</dbReference>
<dbReference type="SUPFAM" id="SSF56801">
    <property type="entry name" value="Acetyl-CoA synthetase-like"/>
    <property type="match status" value="1"/>
</dbReference>
<reference evidence="5 6" key="1">
    <citation type="submission" date="2016-11" db="EMBL/GenBank/DDBJ databases">
        <authorList>
            <person name="Jaros S."/>
            <person name="Januszkiewicz K."/>
            <person name="Wedrychowicz H."/>
        </authorList>
    </citation>
    <scope>NUCLEOTIDE SEQUENCE [LARGE SCALE GENOMIC DNA]</scope>
    <source>
        <strain evidence="5 6">DSM 46144</strain>
    </source>
</reference>
<gene>
    <name evidence="5" type="ORF">SAMN05443668_103415</name>
</gene>
<dbReference type="GO" id="GO:0031956">
    <property type="term" value="F:medium-chain fatty acid-CoA ligase activity"/>
    <property type="evidence" value="ECO:0007669"/>
    <property type="project" value="TreeGrafter"/>
</dbReference>
<dbReference type="PANTHER" id="PTHR43201">
    <property type="entry name" value="ACYL-COA SYNTHETASE"/>
    <property type="match status" value="1"/>
</dbReference>
<name>A0A1M7PJC8_9ACTN</name>
<dbReference type="InterPro" id="IPR045851">
    <property type="entry name" value="AMP-bd_C_sf"/>
</dbReference>
<organism evidence="5 6">
    <name type="scientific">Cryptosporangium aurantiacum</name>
    <dbReference type="NCBI Taxonomy" id="134849"/>
    <lineage>
        <taxon>Bacteria</taxon>
        <taxon>Bacillati</taxon>
        <taxon>Actinomycetota</taxon>
        <taxon>Actinomycetes</taxon>
        <taxon>Cryptosporangiales</taxon>
        <taxon>Cryptosporangiaceae</taxon>
        <taxon>Cryptosporangium</taxon>
    </lineage>
</organism>
<comment type="similarity">
    <text evidence="1">Belongs to the ATP-dependent AMP-binding enzyme family.</text>
</comment>
<dbReference type="EMBL" id="FRCS01000003">
    <property type="protein sequence ID" value="SHN17217.1"/>
    <property type="molecule type" value="Genomic_DNA"/>
</dbReference>
<dbReference type="PANTHER" id="PTHR43201:SF5">
    <property type="entry name" value="MEDIUM-CHAIN ACYL-COA LIGASE ACSF2, MITOCHONDRIAL"/>
    <property type="match status" value="1"/>
</dbReference>
<dbReference type="Gene3D" id="3.40.50.12780">
    <property type="entry name" value="N-terminal domain of ligase-like"/>
    <property type="match status" value="1"/>
</dbReference>
<evidence type="ECO:0000259" key="3">
    <source>
        <dbReference type="Pfam" id="PF00501"/>
    </source>
</evidence>